<dbReference type="PANTHER" id="PTHR30537:SF35">
    <property type="entry name" value="TRANSCRIPTIONAL REGULATORY PROTEIN"/>
    <property type="match status" value="1"/>
</dbReference>
<evidence type="ECO:0000256" key="1">
    <source>
        <dbReference type="ARBA" id="ARBA00009437"/>
    </source>
</evidence>
<proteinExistence type="inferred from homology"/>
<keyword evidence="3" id="KW-0238">DNA-binding</keyword>
<dbReference type="InterPro" id="IPR036388">
    <property type="entry name" value="WH-like_DNA-bd_sf"/>
</dbReference>
<evidence type="ECO:0000256" key="4">
    <source>
        <dbReference type="ARBA" id="ARBA00023163"/>
    </source>
</evidence>
<dbReference type="EMBL" id="VZQQ01000064">
    <property type="protein sequence ID" value="MBC8751723.1"/>
    <property type="molecule type" value="Genomic_DNA"/>
</dbReference>
<dbReference type="InterPro" id="IPR036390">
    <property type="entry name" value="WH_DNA-bd_sf"/>
</dbReference>
<protein>
    <submittedName>
        <fullName evidence="6">LysR family transcriptional regulator</fullName>
    </submittedName>
</protein>
<comment type="similarity">
    <text evidence="1">Belongs to the LysR transcriptional regulatory family.</text>
</comment>
<evidence type="ECO:0000313" key="6">
    <source>
        <dbReference type="EMBL" id="MBC8751723.1"/>
    </source>
</evidence>
<evidence type="ECO:0000256" key="2">
    <source>
        <dbReference type="ARBA" id="ARBA00023015"/>
    </source>
</evidence>
<dbReference type="CDD" id="cd08422">
    <property type="entry name" value="PBP2_CrgA_like"/>
    <property type="match status" value="1"/>
</dbReference>
<dbReference type="PROSITE" id="PS50931">
    <property type="entry name" value="HTH_LYSR"/>
    <property type="match status" value="1"/>
</dbReference>
<keyword evidence="2" id="KW-0805">Transcription regulation</keyword>
<dbReference type="Pfam" id="PF00126">
    <property type="entry name" value="HTH_1"/>
    <property type="match status" value="1"/>
</dbReference>
<name>A0ABR7PZK9_9BURK</name>
<accession>A0ABR7PZK9</accession>
<keyword evidence="4" id="KW-0804">Transcription</keyword>
<dbReference type="InterPro" id="IPR000847">
    <property type="entry name" value="LysR_HTH_N"/>
</dbReference>
<dbReference type="SUPFAM" id="SSF53850">
    <property type="entry name" value="Periplasmic binding protein-like II"/>
    <property type="match status" value="1"/>
</dbReference>
<dbReference type="InterPro" id="IPR058163">
    <property type="entry name" value="LysR-type_TF_proteobact-type"/>
</dbReference>
<dbReference type="Gene3D" id="1.10.10.10">
    <property type="entry name" value="Winged helix-like DNA-binding domain superfamily/Winged helix DNA-binding domain"/>
    <property type="match status" value="1"/>
</dbReference>
<dbReference type="Gene3D" id="3.40.190.290">
    <property type="match status" value="1"/>
</dbReference>
<feature type="domain" description="HTH lysR-type" evidence="5">
    <location>
        <begin position="1"/>
        <end position="59"/>
    </location>
</feature>
<dbReference type="SUPFAM" id="SSF46785">
    <property type="entry name" value="Winged helix' DNA-binding domain"/>
    <property type="match status" value="1"/>
</dbReference>
<dbReference type="Proteomes" id="UP000736373">
    <property type="component" value="Unassembled WGS sequence"/>
</dbReference>
<organism evidence="6 7">
    <name type="scientific">Paraburkholderia podalyriae</name>
    <dbReference type="NCBI Taxonomy" id="1938811"/>
    <lineage>
        <taxon>Bacteria</taxon>
        <taxon>Pseudomonadati</taxon>
        <taxon>Pseudomonadota</taxon>
        <taxon>Betaproteobacteria</taxon>
        <taxon>Burkholderiales</taxon>
        <taxon>Burkholderiaceae</taxon>
        <taxon>Paraburkholderia</taxon>
    </lineage>
</organism>
<evidence type="ECO:0000256" key="3">
    <source>
        <dbReference type="ARBA" id="ARBA00023125"/>
    </source>
</evidence>
<dbReference type="InterPro" id="IPR005119">
    <property type="entry name" value="LysR_subst-bd"/>
</dbReference>
<evidence type="ECO:0000313" key="7">
    <source>
        <dbReference type="Proteomes" id="UP000736373"/>
    </source>
</evidence>
<evidence type="ECO:0000259" key="5">
    <source>
        <dbReference type="PROSITE" id="PS50931"/>
    </source>
</evidence>
<sequence>MDHLETLRTFCTVVEMQSFTHAANKLGVSTSIVSRAITGLETRLGVRLFQRTTRHLALTEAGDEFHAGCSRVVAELDLLEAGTGQRAREPAGVLRLVAHTTAAVLELPPLIAGFRARYPAVQLELTLAERPVDLIKEAFDLGIVLPFMLTSELTITRALCRLPLAVVGSPSYLQGRQLPQRPNDLAAFRFVTILASISEPQLRFQRGGEQFAVPLEHDVSTNNAALNKELVVSGAGLGALPLTMVGKELDDGRLVQLLPDFEVVSAQAELRLAYRDRSLMTAKVRAFIDYVTSYFDARAAQVSHAQQRKTVAAGSDRPS</sequence>
<comment type="caution">
    <text evidence="6">The sequence shown here is derived from an EMBL/GenBank/DDBJ whole genome shotgun (WGS) entry which is preliminary data.</text>
</comment>
<dbReference type="Pfam" id="PF03466">
    <property type="entry name" value="LysR_substrate"/>
    <property type="match status" value="1"/>
</dbReference>
<gene>
    <name evidence="6" type="ORF">F6X42_36080</name>
</gene>
<dbReference type="PRINTS" id="PR00039">
    <property type="entry name" value="HTHLYSR"/>
</dbReference>
<keyword evidence="7" id="KW-1185">Reference proteome</keyword>
<reference evidence="6 7" key="1">
    <citation type="submission" date="2019-09" db="EMBL/GenBank/DDBJ databases">
        <title>Paraburkholderia podalyriae sp. nov., A South African Podalyria-associated rhizobium.</title>
        <authorList>
            <person name="Mavima L."/>
            <person name="Beukes C.W."/>
            <person name="Palmer M."/>
            <person name="De Meyer S.E."/>
            <person name="James E.K."/>
            <person name="Maluk M."/>
            <person name="Avontuur J.R."/>
            <person name="Chan W.Y."/>
            <person name="Venter S.N."/>
            <person name="Steenkamp E.T."/>
        </authorList>
    </citation>
    <scope>NUCLEOTIDE SEQUENCE [LARGE SCALE GENOMIC DNA]</scope>
    <source>
        <strain evidence="6 7">WC7.3b</strain>
    </source>
</reference>
<dbReference type="PANTHER" id="PTHR30537">
    <property type="entry name" value="HTH-TYPE TRANSCRIPTIONAL REGULATOR"/>
    <property type="match status" value="1"/>
</dbReference>